<reference evidence="5" key="1">
    <citation type="journal article" date="2014" name="Int. J. Syst. Evol. Microbiol.">
        <title>Complete genome sequence of Corynebacterium casei LMG S-19264T (=DSM 44701T), isolated from a smear-ripened cheese.</title>
        <authorList>
            <consortium name="US DOE Joint Genome Institute (JGI-PGF)"/>
            <person name="Walter F."/>
            <person name="Albersmeier A."/>
            <person name="Kalinowski J."/>
            <person name="Ruckert C."/>
        </authorList>
    </citation>
    <scope>NUCLEOTIDE SEQUENCE</scope>
    <source>
        <strain evidence="5">CGMCC 1.12785</strain>
    </source>
</reference>
<dbReference type="SMART" id="SM00895">
    <property type="entry name" value="FCD"/>
    <property type="match status" value="1"/>
</dbReference>
<sequence length="217" mass="24469">MIRQERLGDQLARDLRRKILGGELEPGHHLVEHVLAERYDVSRGPVREALKQLEVDGLADSVRQGYRVSEVTAEDIDELYMLRLALETLAVERARAKAADWSELERIVAGLHDAAAENSQSRFAQWDLRFHSFFYQAGGGKRLRTMWTLFEPTLAALAEINPHPADDLQNAAEDHDRIFHAIKDSGDDDAWRALLTTHLVGAKERLQQSMAAGRDPA</sequence>
<dbReference type="AlphaFoldDB" id="A0A8J2TXK4"/>
<evidence type="ECO:0000256" key="2">
    <source>
        <dbReference type="ARBA" id="ARBA00023125"/>
    </source>
</evidence>
<dbReference type="RefSeq" id="WP_188550180.1">
    <property type="nucleotide sequence ID" value="NZ_BMFY01000005.1"/>
</dbReference>
<dbReference type="PANTHER" id="PTHR43537">
    <property type="entry name" value="TRANSCRIPTIONAL REGULATOR, GNTR FAMILY"/>
    <property type="match status" value="1"/>
</dbReference>
<dbReference type="InterPro" id="IPR036390">
    <property type="entry name" value="WH_DNA-bd_sf"/>
</dbReference>
<evidence type="ECO:0000313" key="5">
    <source>
        <dbReference type="EMBL" id="GGA12019.1"/>
    </source>
</evidence>
<accession>A0A8J2TXK4</accession>
<organism evidence="5 6">
    <name type="scientific">Sediminivirga luteola</name>
    <dbReference type="NCBI Taxonomy" id="1774748"/>
    <lineage>
        <taxon>Bacteria</taxon>
        <taxon>Bacillati</taxon>
        <taxon>Actinomycetota</taxon>
        <taxon>Actinomycetes</taxon>
        <taxon>Micrococcales</taxon>
        <taxon>Brevibacteriaceae</taxon>
        <taxon>Sediminivirga</taxon>
    </lineage>
</organism>
<dbReference type="InterPro" id="IPR008920">
    <property type="entry name" value="TF_FadR/GntR_C"/>
</dbReference>
<dbReference type="PROSITE" id="PS50949">
    <property type="entry name" value="HTH_GNTR"/>
    <property type="match status" value="1"/>
</dbReference>
<evidence type="ECO:0000256" key="1">
    <source>
        <dbReference type="ARBA" id="ARBA00023015"/>
    </source>
</evidence>
<dbReference type="Pfam" id="PF00392">
    <property type="entry name" value="GntR"/>
    <property type="match status" value="1"/>
</dbReference>
<dbReference type="EMBL" id="BMFY01000005">
    <property type="protein sequence ID" value="GGA12019.1"/>
    <property type="molecule type" value="Genomic_DNA"/>
</dbReference>
<dbReference type="Proteomes" id="UP000616114">
    <property type="component" value="Unassembled WGS sequence"/>
</dbReference>
<proteinExistence type="predicted"/>
<feature type="domain" description="HTH gntR-type" evidence="4">
    <location>
        <begin position="5"/>
        <end position="71"/>
    </location>
</feature>
<dbReference type="SMART" id="SM00345">
    <property type="entry name" value="HTH_GNTR"/>
    <property type="match status" value="1"/>
</dbReference>
<dbReference type="InterPro" id="IPR036388">
    <property type="entry name" value="WH-like_DNA-bd_sf"/>
</dbReference>
<keyword evidence="2" id="KW-0238">DNA-binding</keyword>
<keyword evidence="3" id="KW-0804">Transcription</keyword>
<name>A0A8J2TXK4_9MICO</name>
<dbReference type="Gene3D" id="1.10.10.10">
    <property type="entry name" value="Winged helix-like DNA-binding domain superfamily/Winged helix DNA-binding domain"/>
    <property type="match status" value="1"/>
</dbReference>
<dbReference type="InterPro" id="IPR011711">
    <property type="entry name" value="GntR_C"/>
</dbReference>
<evidence type="ECO:0000256" key="3">
    <source>
        <dbReference type="ARBA" id="ARBA00023163"/>
    </source>
</evidence>
<dbReference type="Pfam" id="PF07729">
    <property type="entry name" value="FCD"/>
    <property type="match status" value="1"/>
</dbReference>
<dbReference type="InterPro" id="IPR000524">
    <property type="entry name" value="Tscrpt_reg_HTH_GntR"/>
</dbReference>
<comment type="caution">
    <text evidence="5">The sequence shown here is derived from an EMBL/GenBank/DDBJ whole genome shotgun (WGS) entry which is preliminary data.</text>
</comment>
<keyword evidence="1" id="KW-0805">Transcription regulation</keyword>
<dbReference type="SUPFAM" id="SSF46785">
    <property type="entry name" value="Winged helix' DNA-binding domain"/>
    <property type="match status" value="1"/>
</dbReference>
<dbReference type="SUPFAM" id="SSF48008">
    <property type="entry name" value="GntR ligand-binding domain-like"/>
    <property type="match status" value="1"/>
</dbReference>
<dbReference type="GO" id="GO:0003677">
    <property type="term" value="F:DNA binding"/>
    <property type="evidence" value="ECO:0007669"/>
    <property type="project" value="UniProtKB-KW"/>
</dbReference>
<keyword evidence="6" id="KW-1185">Reference proteome</keyword>
<dbReference type="PANTHER" id="PTHR43537:SF5">
    <property type="entry name" value="UXU OPERON TRANSCRIPTIONAL REGULATOR"/>
    <property type="match status" value="1"/>
</dbReference>
<gene>
    <name evidence="5" type="ORF">GCM10011333_13530</name>
</gene>
<dbReference type="GO" id="GO:0003700">
    <property type="term" value="F:DNA-binding transcription factor activity"/>
    <property type="evidence" value="ECO:0007669"/>
    <property type="project" value="InterPro"/>
</dbReference>
<evidence type="ECO:0000259" key="4">
    <source>
        <dbReference type="PROSITE" id="PS50949"/>
    </source>
</evidence>
<evidence type="ECO:0000313" key="6">
    <source>
        <dbReference type="Proteomes" id="UP000616114"/>
    </source>
</evidence>
<dbReference type="Gene3D" id="1.20.120.530">
    <property type="entry name" value="GntR ligand-binding domain-like"/>
    <property type="match status" value="1"/>
</dbReference>
<dbReference type="CDD" id="cd07377">
    <property type="entry name" value="WHTH_GntR"/>
    <property type="match status" value="1"/>
</dbReference>
<reference evidence="5" key="2">
    <citation type="submission" date="2020-09" db="EMBL/GenBank/DDBJ databases">
        <authorList>
            <person name="Sun Q."/>
            <person name="Zhou Y."/>
        </authorList>
    </citation>
    <scope>NUCLEOTIDE SEQUENCE</scope>
    <source>
        <strain evidence="5">CGMCC 1.12785</strain>
    </source>
</reference>
<protein>
    <submittedName>
        <fullName evidence="5">GntR family transcriptional regulator</fullName>
    </submittedName>
</protein>